<feature type="coiled-coil region" evidence="4">
    <location>
        <begin position="914"/>
        <end position="941"/>
    </location>
</feature>
<evidence type="ECO:0000259" key="6">
    <source>
        <dbReference type="Pfam" id="PF12770"/>
    </source>
</evidence>
<sequence length="1359" mass="153611">MRLVYTLIFSLVTGTLLAQSEVAPPLKTAISLYQQGQVSQAYQQAQQSLTHAKGQSGVLSQAYADNLRLLALISASLGYDSLALQYTLQELESRKLQGETSSPVVVQAFRNASRLYLSLGDPLQAQYSVEQALTLSDSAGVSTETVSGLQLYAARVYQATQSVQQADSLYTLVQMHSLQGEMRPLALQARFYQALMHGALNKSRLEEIVHELRVQADTTTQFYAEVCYQLATFSLYDAEWQKAQEWYETALEVYEKDSLQLYEPYASLLNNLGNIALADNDAGVGARLIEKAYQQRSARHTYHQGSFWVAMANLAFSYAENGDLPEALALYNKHVHLEDTITDYPWEYAVVLNNLASIYQEEGNYERAGQLFSHALKVLYRNPVSEREALLHQAAIYSNAARNYQDLVRFDTAIYYHQKAIEIIKKTAGTQSAAYVAAISGIAALYHDIGYLVEADIFFNEALKVQKSLSGDQNNFYANLLSNYALVCQAQGDFTKAADLLEESIKIKEILLGIENPEYLAALSNIGLLYLDAGNYPQARPMLELVVDTQRERWGEEHPAMITSYLNLARLEITTGNYPEAEPLLQKAYRLSKAHFGSKHPEQAKVQLEMAKFYFLLGNFETAKPLLVESRAIFLEAYGATHPDLATADQSLAALYEAQDSILLAEQYYKEALSIDINTLGKHHPSYAATLSNLATLYQNNNQYNKALPLLEESLSISEGLLGKDHPFYSTTLLNLGLLYQDLQDYEKATAFIEEAVSIRRDILGEFHPDYAYALYSQAVLYHKLKKYEQAEVIFHQVVSNYIRQIQDYFPALSEQEKSAYFQRVEPVFHAFRDFVIDQVYYHASEVSGLRQQTLLSELYNLQLVTKAMLLDASYQLRRAIVEQSDSETIQLYEQWLTTKEQLAQLYTLSQQERGEQDADISSLEAKANQLEKDLSRRSETFATTVDIKRVTWQQVQKTLHPGEAAVEIIRVAKDSSTLYAALVVEPEEAAPRLCLLPRGWEMENKNYYYYQNAIEFRMADDLSYDLFWEPIQKQLSDQTKTVYLAPDGIYHKINLNSLYHPKTHQYVLDEIDLRVVSSTRDLVRDTKTGTSRQAYLIGYPDFQYQIGQYNSEAFQDTADTGSEPVARATMLENTPFLFGINQLPGTREEVQTIDELLTRQQWKTHKYVAEQAQEEAVKSVDNPGLLHIATHGYFMNDLPVSAEGGKAYGIHLQNITANPLLRAGLLLAGAEYTIRAEDGRSTYWEEEDGILTAYEAMNLRLNGTEMVVLSACETGLGDIKNGEGVYGLQRAFLVAGAQSVLMSLWNVNDNSTAELMKLFYQYWLSGQDKHQALRNAQLTIKKQRPDPYYWGGFMLIGK</sequence>
<evidence type="ECO:0000256" key="1">
    <source>
        <dbReference type="ARBA" id="ARBA00022737"/>
    </source>
</evidence>
<gene>
    <name evidence="7" type="ORF">K4G66_17400</name>
</gene>
<feature type="domain" description="CHAT" evidence="6">
    <location>
        <begin position="1025"/>
        <end position="1359"/>
    </location>
</feature>
<keyword evidence="2 3" id="KW-0802">TPR repeat</keyword>
<feature type="repeat" description="TPR" evidence="3">
    <location>
        <begin position="349"/>
        <end position="382"/>
    </location>
</feature>
<keyword evidence="5" id="KW-0732">Signal</keyword>
<evidence type="ECO:0000256" key="4">
    <source>
        <dbReference type="SAM" id="Coils"/>
    </source>
</evidence>
<dbReference type="Pfam" id="PF07721">
    <property type="entry name" value="TPR_4"/>
    <property type="match status" value="1"/>
</dbReference>
<dbReference type="Gene3D" id="1.25.40.10">
    <property type="entry name" value="Tetratricopeptide repeat domain"/>
    <property type="match status" value="5"/>
</dbReference>
<feature type="repeat" description="TPR" evidence="3">
    <location>
        <begin position="730"/>
        <end position="763"/>
    </location>
</feature>
<dbReference type="InterPro" id="IPR024983">
    <property type="entry name" value="CHAT_dom"/>
</dbReference>
<evidence type="ECO:0000256" key="2">
    <source>
        <dbReference type="ARBA" id="ARBA00022803"/>
    </source>
</evidence>
<dbReference type="InterPro" id="IPR011717">
    <property type="entry name" value="TPR-4"/>
</dbReference>
<dbReference type="Pfam" id="PF12770">
    <property type="entry name" value="CHAT"/>
    <property type="match status" value="1"/>
</dbReference>
<organism evidence="7">
    <name type="scientific">Roseihalotalea indica</name>
    <dbReference type="NCBI Taxonomy" id="2867963"/>
    <lineage>
        <taxon>Bacteria</taxon>
        <taxon>Pseudomonadati</taxon>
        <taxon>Bacteroidota</taxon>
        <taxon>Cytophagia</taxon>
        <taxon>Cytophagales</taxon>
        <taxon>Catalimonadaceae</taxon>
        <taxon>Roseihalotalea</taxon>
    </lineage>
</organism>
<reference evidence="7" key="2">
    <citation type="journal article" date="2024" name="Antonie Van Leeuwenhoek">
        <title>Roseihalotalea indica gen. nov., sp. nov., a halophilic Bacteroidetes from mesopelagic Southwest Indian Ocean with higher carbohydrate metabolic potential.</title>
        <authorList>
            <person name="Chen B."/>
            <person name="Zhang M."/>
            <person name="Lin D."/>
            <person name="Ye J."/>
            <person name="Tang K."/>
        </authorList>
    </citation>
    <scope>NUCLEOTIDE SEQUENCE</scope>
    <source>
        <strain evidence="7">TK19036</strain>
    </source>
</reference>
<feature type="repeat" description="TPR" evidence="3">
    <location>
        <begin position="688"/>
        <end position="721"/>
    </location>
</feature>
<protein>
    <submittedName>
        <fullName evidence="7">Tetratricopeptide repeat protein</fullName>
    </submittedName>
</protein>
<dbReference type="Pfam" id="PF13176">
    <property type="entry name" value="TPR_7"/>
    <property type="match status" value="1"/>
</dbReference>
<dbReference type="InterPro" id="IPR019734">
    <property type="entry name" value="TPR_rpt"/>
</dbReference>
<dbReference type="InterPro" id="IPR011990">
    <property type="entry name" value="TPR-like_helical_dom_sf"/>
</dbReference>
<dbReference type="Pfam" id="PF13174">
    <property type="entry name" value="TPR_6"/>
    <property type="match status" value="1"/>
</dbReference>
<feature type="signal peptide" evidence="5">
    <location>
        <begin position="1"/>
        <end position="18"/>
    </location>
</feature>
<accession>A0AA49GHH7</accession>
<dbReference type="Pfam" id="PF13424">
    <property type="entry name" value="TPR_12"/>
    <property type="match status" value="4"/>
</dbReference>
<keyword evidence="4" id="KW-0175">Coiled coil</keyword>
<feature type="chain" id="PRO_5041352089" evidence="5">
    <location>
        <begin position="19"/>
        <end position="1359"/>
    </location>
</feature>
<dbReference type="PANTHER" id="PTHR45641">
    <property type="entry name" value="TETRATRICOPEPTIDE REPEAT PROTEIN (AFU_ORTHOLOGUE AFUA_6G03870)"/>
    <property type="match status" value="1"/>
</dbReference>
<dbReference type="EMBL" id="CP120682">
    <property type="protein sequence ID" value="WKN34157.1"/>
    <property type="molecule type" value="Genomic_DNA"/>
</dbReference>
<reference evidence="7" key="1">
    <citation type="journal article" date="2023" name="Comput. Struct. Biotechnol. J.">
        <title>Discovery of a novel marine Bacteroidetes with a rich repertoire of carbohydrate-active enzymes.</title>
        <authorList>
            <person name="Chen B."/>
            <person name="Liu G."/>
            <person name="Chen Q."/>
            <person name="Wang H."/>
            <person name="Liu L."/>
            <person name="Tang K."/>
        </authorList>
    </citation>
    <scope>NUCLEOTIDE SEQUENCE</scope>
    <source>
        <strain evidence="7">TK19036</strain>
    </source>
</reference>
<evidence type="ECO:0000256" key="3">
    <source>
        <dbReference type="PROSITE-ProRule" id="PRU00339"/>
    </source>
</evidence>
<dbReference type="SMART" id="SM00028">
    <property type="entry name" value="TPR"/>
    <property type="match status" value="14"/>
</dbReference>
<evidence type="ECO:0000313" key="7">
    <source>
        <dbReference type="EMBL" id="WKN34157.1"/>
    </source>
</evidence>
<keyword evidence="1" id="KW-0677">Repeat</keyword>
<dbReference type="PANTHER" id="PTHR45641:SF19">
    <property type="entry name" value="NEPHROCYSTIN-3"/>
    <property type="match status" value="1"/>
</dbReference>
<name>A0AA49GHH7_9BACT</name>
<proteinExistence type="predicted"/>
<dbReference type="GO" id="GO:0042802">
    <property type="term" value="F:identical protein binding"/>
    <property type="evidence" value="ECO:0007669"/>
    <property type="project" value="InterPro"/>
</dbReference>
<dbReference type="PROSITE" id="PS50005">
    <property type="entry name" value="TPR"/>
    <property type="match status" value="3"/>
</dbReference>
<dbReference type="SUPFAM" id="SSF48452">
    <property type="entry name" value="TPR-like"/>
    <property type="match status" value="4"/>
</dbReference>
<evidence type="ECO:0000256" key="5">
    <source>
        <dbReference type="SAM" id="SignalP"/>
    </source>
</evidence>